<evidence type="ECO:0000259" key="3">
    <source>
        <dbReference type="PROSITE" id="PS00214"/>
    </source>
</evidence>
<reference evidence="4" key="1">
    <citation type="submission" date="2020-11" db="EMBL/GenBank/DDBJ databases">
        <authorList>
            <person name="Tran Van P."/>
        </authorList>
    </citation>
    <scope>NUCLEOTIDE SEQUENCE</scope>
</reference>
<dbReference type="CDD" id="cd00742">
    <property type="entry name" value="FABP"/>
    <property type="match status" value="1"/>
</dbReference>
<evidence type="ECO:0000313" key="5">
    <source>
        <dbReference type="Proteomes" id="UP000759131"/>
    </source>
</evidence>
<dbReference type="PANTHER" id="PTHR11955">
    <property type="entry name" value="FATTY ACID BINDING PROTEIN"/>
    <property type="match status" value="1"/>
</dbReference>
<feature type="domain" description="Cytosolic fatty-acid binding proteins" evidence="3">
    <location>
        <begin position="6"/>
        <end position="23"/>
    </location>
</feature>
<gene>
    <name evidence="4" type="ORF">OSB1V03_LOCUS12785</name>
</gene>
<evidence type="ECO:0000256" key="2">
    <source>
        <dbReference type="ARBA" id="ARBA00023121"/>
    </source>
</evidence>
<organism evidence="4">
    <name type="scientific">Medioppia subpectinata</name>
    <dbReference type="NCBI Taxonomy" id="1979941"/>
    <lineage>
        <taxon>Eukaryota</taxon>
        <taxon>Metazoa</taxon>
        <taxon>Ecdysozoa</taxon>
        <taxon>Arthropoda</taxon>
        <taxon>Chelicerata</taxon>
        <taxon>Arachnida</taxon>
        <taxon>Acari</taxon>
        <taxon>Acariformes</taxon>
        <taxon>Sarcoptiformes</taxon>
        <taxon>Oribatida</taxon>
        <taxon>Brachypylina</taxon>
        <taxon>Oppioidea</taxon>
        <taxon>Oppiidae</taxon>
        <taxon>Medioppia</taxon>
    </lineage>
</organism>
<sequence length="131" mass="14278">MTDFTGTYKVVSADNFDAFLKELGANDDMVAKLDPSTGQLTIKKNGPVYTLIQTSAMFDREVQFELGKEYEDKHLDGSPVKGLVIADGNKLIQTACIDGKELEVVRELNGDELIVTASFNGAVANGVYQRV</sequence>
<keyword evidence="5" id="KW-1185">Reference proteome</keyword>
<dbReference type="Gene3D" id="2.40.128.20">
    <property type="match status" value="1"/>
</dbReference>
<evidence type="ECO:0000256" key="1">
    <source>
        <dbReference type="ARBA" id="ARBA00008390"/>
    </source>
</evidence>
<dbReference type="InterPro" id="IPR012674">
    <property type="entry name" value="Calycin"/>
</dbReference>
<dbReference type="SUPFAM" id="SSF50814">
    <property type="entry name" value="Lipocalins"/>
    <property type="match status" value="1"/>
</dbReference>
<dbReference type="Pfam" id="PF14651">
    <property type="entry name" value="Lipocalin_7"/>
    <property type="match status" value="1"/>
</dbReference>
<dbReference type="InterPro" id="IPR000463">
    <property type="entry name" value="Fatty_acid-bd"/>
</dbReference>
<dbReference type="PROSITE" id="PS00214">
    <property type="entry name" value="FABP"/>
    <property type="match status" value="1"/>
</dbReference>
<protein>
    <recommendedName>
        <fullName evidence="3">Cytosolic fatty-acid binding proteins domain-containing protein</fullName>
    </recommendedName>
</protein>
<proteinExistence type="inferred from homology"/>
<dbReference type="OrthoDB" id="354351at2759"/>
<evidence type="ECO:0000313" key="4">
    <source>
        <dbReference type="EMBL" id="CAD7632382.1"/>
    </source>
</evidence>
<comment type="similarity">
    <text evidence="1">Belongs to the calycin superfamily. Fatty-acid binding protein (FABP) family.</text>
</comment>
<dbReference type="EMBL" id="CAJPIZ010010890">
    <property type="protein sequence ID" value="CAG2112812.1"/>
    <property type="molecule type" value="Genomic_DNA"/>
</dbReference>
<dbReference type="PRINTS" id="PR00178">
    <property type="entry name" value="FATTYACIDBP"/>
</dbReference>
<keyword evidence="2" id="KW-0446">Lipid-binding</keyword>
<name>A0A7R9L1U9_9ACAR</name>
<accession>A0A7R9L1U9</accession>
<dbReference type="GO" id="GO:0008289">
    <property type="term" value="F:lipid binding"/>
    <property type="evidence" value="ECO:0007669"/>
    <property type="project" value="UniProtKB-KW"/>
</dbReference>
<dbReference type="InterPro" id="IPR031259">
    <property type="entry name" value="ILBP"/>
</dbReference>
<dbReference type="AlphaFoldDB" id="A0A7R9L1U9"/>
<dbReference type="EMBL" id="OC865465">
    <property type="protein sequence ID" value="CAD7632382.1"/>
    <property type="molecule type" value="Genomic_DNA"/>
</dbReference>
<dbReference type="Proteomes" id="UP000759131">
    <property type="component" value="Unassembled WGS sequence"/>
</dbReference>